<dbReference type="HAMAP" id="MF_01208">
    <property type="entry name" value="PyrE"/>
    <property type="match status" value="1"/>
</dbReference>
<feature type="binding site" evidence="6">
    <location>
        <position position="93"/>
    </location>
    <ligand>
        <name>5-phospho-alpha-D-ribose 1-diphosphate</name>
        <dbReference type="ChEBI" id="CHEBI:58017"/>
        <note>ligand shared between dimeric partners</note>
    </ligand>
</feature>
<feature type="binding site" description="in other chain" evidence="6">
    <location>
        <begin position="115"/>
        <end position="123"/>
    </location>
    <ligand>
        <name>5-phospho-alpha-D-ribose 1-diphosphate</name>
        <dbReference type="ChEBI" id="CHEBI:58017"/>
        <note>ligand shared between dimeric partners</note>
    </ligand>
</feature>
<dbReference type="NCBIfam" id="TIGR00336">
    <property type="entry name" value="pyrE"/>
    <property type="match status" value="1"/>
</dbReference>
<dbReference type="InterPro" id="IPR000836">
    <property type="entry name" value="PRTase_dom"/>
</dbReference>
<dbReference type="GO" id="GO:0044205">
    <property type="term" value="P:'de novo' UMP biosynthetic process"/>
    <property type="evidence" value="ECO:0007669"/>
    <property type="project" value="UniProtKB-UniRule"/>
</dbReference>
<feature type="domain" description="Phosphoribosyltransferase" evidence="7">
    <location>
        <begin position="61"/>
        <end position="153"/>
    </location>
</feature>
<comment type="catalytic activity">
    <reaction evidence="6">
        <text>orotidine 5'-phosphate + diphosphate = orotate + 5-phospho-alpha-D-ribose 1-diphosphate</text>
        <dbReference type="Rhea" id="RHEA:10380"/>
        <dbReference type="ChEBI" id="CHEBI:30839"/>
        <dbReference type="ChEBI" id="CHEBI:33019"/>
        <dbReference type="ChEBI" id="CHEBI:57538"/>
        <dbReference type="ChEBI" id="CHEBI:58017"/>
        <dbReference type="EC" id="2.4.2.10"/>
    </reaction>
</comment>
<organism evidence="8 9">
    <name type="scientific">Frankia alni (strain DSM 45986 / CECT 9034 / ACN14a)</name>
    <dbReference type="NCBI Taxonomy" id="326424"/>
    <lineage>
        <taxon>Bacteria</taxon>
        <taxon>Bacillati</taxon>
        <taxon>Actinomycetota</taxon>
        <taxon>Actinomycetes</taxon>
        <taxon>Frankiales</taxon>
        <taxon>Frankiaceae</taxon>
        <taxon>Frankia</taxon>
    </lineage>
</organism>
<dbReference type="HOGENOM" id="CLU_074878_2_0_11"/>
<sequence>MSDNAALAARVRAASHLTGTFLLRSGRTSTEYFDKYLFEADPELLAAIVDGLTGLVPPGTDLLAGLELGGVPLATLLSQRTGLPARFVRKKAKEYGTRRIAEGGEVTGRRVVLVEDVVTSGGAVLDATKVLRDDGAIVEDVLCVIDRGEGGRERLAELGLTLRPLLTRAELDAAAAP</sequence>
<dbReference type="EMBL" id="CT573213">
    <property type="protein sequence ID" value="CAJ59720.1"/>
    <property type="molecule type" value="Genomic_DNA"/>
</dbReference>
<dbReference type="PANTHER" id="PTHR19278:SF9">
    <property type="entry name" value="URIDINE 5'-MONOPHOSPHATE SYNTHASE"/>
    <property type="match status" value="1"/>
</dbReference>
<protein>
    <recommendedName>
        <fullName evidence="2 6">Orotate phosphoribosyltransferase</fullName>
        <shortName evidence="6">OPRT</shortName>
        <shortName evidence="6">OPRTase</shortName>
        <ecNumber evidence="2 6">2.4.2.10</ecNumber>
    </recommendedName>
</protein>
<dbReference type="GO" id="GO:0019856">
    <property type="term" value="P:pyrimidine nucleobase biosynthetic process"/>
    <property type="evidence" value="ECO:0007669"/>
    <property type="project" value="TreeGrafter"/>
</dbReference>
<proteinExistence type="inferred from homology"/>
<dbReference type="STRING" id="326424.FRAAL1055"/>
<keyword evidence="9" id="KW-1185">Reference proteome</keyword>
<evidence type="ECO:0000256" key="3">
    <source>
        <dbReference type="ARBA" id="ARBA00022676"/>
    </source>
</evidence>
<feature type="binding site" description="in other chain" evidence="6">
    <location>
        <position position="90"/>
    </location>
    <ligand>
        <name>5-phospho-alpha-D-ribose 1-diphosphate</name>
        <dbReference type="ChEBI" id="CHEBI:58017"/>
        <note>ligand shared between dimeric partners</note>
    </ligand>
</feature>
<feature type="binding site" evidence="6">
    <location>
        <position position="119"/>
    </location>
    <ligand>
        <name>orotate</name>
        <dbReference type="ChEBI" id="CHEBI:30839"/>
    </ligand>
</feature>
<evidence type="ECO:0000256" key="4">
    <source>
        <dbReference type="ARBA" id="ARBA00022679"/>
    </source>
</evidence>
<comment type="function">
    <text evidence="6">Catalyzes the transfer of a ribosyl phosphate group from 5-phosphoribose 1-diphosphate to orotate, leading to the formation of orotidine monophosphate (OMP).</text>
</comment>
<dbReference type="Gene3D" id="3.40.50.2020">
    <property type="match status" value="1"/>
</dbReference>
<evidence type="ECO:0000256" key="1">
    <source>
        <dbReference type="ARBA" id="ARBA00004889"/>
    </source>
</evidence>
<accession>Q0RRU5</accession>
<dbReference type="AlphaFoldDB" id="Q0RRU5"/>
<dbReference type="Pfam" id="PF00156">
    <property type="entry name" value="Pribosyltran"/>
    <property type="match status" value="1"/>
</dbReference>
<dbReference type="UniPathway" id="UPA00070">
    <property type="reaction ID" value="UER00119"/>
</dbReference>
<evidence type="ECO:0000259" key="7">
    <source>
        <dbReference type="Pfam" id="PF00156"/>
    </source>
</evidence>
<feature type="binding site" evidence="6">
    <location>
        <position position="89"/>
    </location>
    <ligand>
        <name>5-phospho-alpha-D-ribose 1-diphosphate</name>
        <dbReference type="ChEBI" id="CHEBI:58017"/>
        <note>ligand shared between dimeric partners</note>
    </ligand>
</feature>
<feature type="binding site" description="in other chain" evidence="6">
    <location>
        <position position="24"/>
    </location>
    <ligand>
        <name>5-phospho-alpha-D-ribose 1-diphosphate</name>
        <dbReference type="ChEBI" id="CHEBI:58017"/>
        <note>ligand shared between dimeric partners</note>
    </ligand>
</feature>
<name>Q0RRU5_FRAAA</name>
<feature type="binding site" evidence="6">
    <location>
        <position position="147"/>
    </location>
    <ligand>
        <name>orotate</name>
        <dbReference type="ChEBI" id="CHEBI:30839"/>
    </ligand>
</feature>
<dbReference type="SUPFAM" id="SSF53271">
    <property type="entry name" value="PRTase-like"/>
    <property type="match status" value="1"/>
</dbReference>
<comment type="caution">
    <text evidence="6">Lacks conserved residue(s) required for the propagation of feature annotation.</text>
</comment>
<dbReference type="KEGG" id="fal:FRAAL1055"/>
<dbReference type="InterPro" id="IPR023031">
    <property type="entry name" value="OPRT"/>
</dbReference>
<dbReference type="RefSeq" id="WP_011602282.1">
    <property type="nucleotide sequence ID" value="NC_008278.1"/>
</dbReference>
<keyword evidence="4 6" id="KW-0808">Transferase</keyword>
<dbReference type="GO" id="GO:0004588">
    <property type="term" value="F:orotate phosphoribosyltransferase activity"/>
    <property type="evidence" value="ECO:0007669"/>
    <property type="project" value="UniProtKB-UniRule"/>
</dbReference>
<dbReference type="Proteomes" id="UP000000657">
    <property type="component" value="Chromosome"/>
</dbReference>
<evidence type="ECO:0000313" key="9">
    <source>
        <dbReference type="Proteomes" id="UP000000657"/>
    </source>
</evidence>
<dbReference type="eggNOG" id="COG0461">
    <property type="taxonomic scope" value="Bacteria"/>
</dbReference>
<dbReference type="CDD" id="cd06223">
    <property type="entry name" value="PRTases_typeI"/>
    <property type="match status" value="1"/>
</dbReference>
<gene>
    <name evidence="6 8" type="primary">pyrE</name>
    <name evidence="8" type="ordered locus">FRAAL1055</name>
</gene>
<dbReference type="PANTHER" id="PTHR19278">
    <property type="entry name" value="OROTATE PHOSPHORIBOSYLTRANSFERASE"/>
    <property type="match status" value="1"/>
</dbReference>
<evidence type="ECO:0000256" key="2">
    <source>
        <dbReference type="ARBA" id="ARBA00011971"/>
    </source>
</evidence>
<keyword evidence="3 6" id="KW-0328">Glycosyltransferase</keyword>
<keyword evidence="6" id="KW-0460">Magnesium</keyword>
<dbReference type="InterPro" id="IPR029057">
    <property type="entry name" value="PRTase-like"/>
</dbReference>
<comment type="pathway">
    <text evidence="1 6">Pyrimidine metabolism; UMP biosynthesis via de novo pathway; UMP from orotate: step 1/2.</text>
</comment>
<comment type="cofactor">
    <cofactor evidence="6">
        <name>Mg(2+)</name>
        <dbReference type="ChEBI" id="CHEBI:18420"/>
    </cofactor>
</comment>
<dbReference type="EC" id="2.4.2.10" evidence="2 6"/>
<comment type="subunit">
    <text evidence="6">Homodimer.</text>
</comment>
<evidence type="ECO:0000313" key="8">
    <source>
        <dbReference type="EMBL" id="CAJ59720.1"/>
    </source>
</evidence>
<comment type="similarity">
    <text evidence="6">Belongs to the purine/pyrimidine phosphoribosyltransferase family. PyrE subfamily.</text>
</comment>
<dbReference type="InterPro" id="IPR004467">
    <property type="entry name" value="Or_phspho_trans_dom"/>
</dbReference>
<evidence type="ECO:0000256" key="5">
    <source>
        <dbReference type="ARBA" id="ARBA00022975"/>
    </source>
</evidence>
<reference evidence="8 9" key="1">
    <citation type="journal article" date="2007" name="Genome Res.">
        <title>Genome characteristics of facultatively symbiotic Frankia sp. strains reflect host range and host plant biogeography.</title>
        <authorList>
            <person name="Normand P."/>
            <person name="Lapierre P."/>
            <person name="Tisa L.S."/>
            <person name="Gogarten J.P."/>
            <person name="Alloisio N."/>
            <person name="Bagnarol E."/>
            <person name="Bassi C.A."/>
            <person name="Berry A.M."/>
            <person name="Bickhart D.M."/>
            <person name="Choisne N."/>
            <person name="Couloux A."/>
            <person name="Cournoyer B."/>
            <person name="Cruveiller S."/>
            <person name="Daubin V."/>
            <person name="Demange N."/>
            <person name="Francino M.P."/>
            <person name="Goltsman E."/>
            <person name="Huang Y."/>
            <person name="Kopp O.R."/>
            <person name="Labarre L."/>
            <person name="Lapidus A."/>
            <person name="Lavire C."/>
            <person name="Marechal J."/>
            <person name="Martinez M."/>
            <person name="Mastronunzio J.E."/>
            <person name="Mullin B.C."/>
            <person name="Niemann J."/>
            <person name="Pujic P."/>
            <person name="Rawnsley T."/>
            <person name="Rouy Z."/>
            <person name="Schenowitz C."/>
            <person name="Sellstedt A."/>
            <person name="Tavares F."/>
            <person name="Tomkins J.P."/>
            <person name="Vallenet D."/>
            <person name="Valverde C."/>
            <person name="Wall L.G."/>
            <person name="Wang Y."/>
            <person name="Medigue C."/>
            <person name="Benson D.R."/>
        </authorList>
    </citation>
    <scope>NUCLEOTIDE SEQUENCE [LARGE SCALE GENOMIC DNA]</scope>
    <source>
        <strain evidence="9">DSM 45986 / CECT 9034 / ACN14a</strain>
    </source>
</reference>
<evidence type="ECO:0000256" key="6">
    <source>
        <dbReference type="HAMAP-Rule" id="MF_01208"/>
    </source>
</evidence>
<dbReference type="GO" id="GO:0000287">
    <property type="term" value="F:magnesium ion binding"/>
    <property type="evidence" value="ECO:0007669"/>
    <property type="project" value="UniProtKB-UniRule"/>
</dbReference>
<keyword evidence="5 6" id="KW-0665">Pyrimidine biosynthesis</keyword>
<dbReference type="OrthoDB" id="9779060at2"/>